<dbReference type="AlphaFoldDB" id="A0AAE1K020"/>
<accession>A0AAE1K020</accession>
<proteinExistence type="predicted"/>
<dbReference type="EMBL" id="JAWQEG010004308">
    <property type="protein sequence ID" value="KAK3862161.1"/>
    <property type="molecule type" value="Genomic_DNA"/>
</dbReference>
<dbReference type="Pfam" id="PF13896">
    <property type="entry name" value="Glyco_transf_49"/>
    <property type="match status" value="1"/>
</dbReference>
<protein>
    <submittedName>
        <fullName evidence="1">Uncharacterized protein</fullName>
    </submittedName>
</protein>
<evidence type="ECO:0000313" key="2">
    <source>
        <dbReference type="Proteomes" id="UP001286313"/>
    </source>
</evidence>
<dbReference type="Proteomes" id="UP001286313">
    <property type="component" value="Unassembled WGS sequence"/>
</dbReference>
<sequence length="278" mass="32715">MLSLIMDSDTLFTHWGLVYIELLSWRGMVDLLGGSVNHGRPCCQQHMAEEMVRRDSARTFPSDGCRGLNSRQFKELLNDLDLEYGDLVYHCEVLWLSRGNMLMRFYELCDEVKQFMEMKATPVKELSDTKWLCDLAFMVDITKYLSELNVKLQGHNHLLSTLLSNVFSVVKREFPYHRWEPIYICTKEEPMYDERLSWEGLQDKMTQMHELCLRDYNLVILDRAFLVHSPGIKRRTKNKGKVAAWREPFVAKNSKVYDDIIMEEMLKKFGPSEKCKPH</sequence>
<dbReference type="PANTHER" id="PTHR45913">
    <property type="entry name" value="EPM2A-INTERACTING PROTEIN 1"/>
    <property type="match status" value="1"/>
</dbReference>
<organism evidence="1 2">
    <name type="scientific">Petrolisthes cinctipes</name>
    <name type="common">Flat porcelain crab</name>
    <dbReference type="NCBI Taxonomy" id="88211"/>
    <lineage>
        <taxon>Eukaryota</taxon>
        <taxon>Metazoa</taxon>
        <taxon>Ecdysozoa</taxon>
        <taxon>Arthropoda</taxon>
        <taxon>Crustacea</taxon>
        <taxon>Multicrustacea</taxon>
        <taxon>Malacostraca</taxon>
        <taxon>Eumalacostraca</taxon>
        <taxon>Eucarida</taxon>
        <taxon>Decapoda</taxon>
        <taxon>Pleocyemata</taxon>
        <taxon>Anomura</taxon>
        <taxon>Galatheoidea</taxon>
        <taxon>Porcellanidae</taxon>
        <taxon>Petrolisthes</taxon>
    </lineage>
</organism>
<keyword evidence="2" id="KW-1185">Reference proteome</keyword>
<reference evidence="1" key="1">
    <citation type="submission" date="2023-10" db="EMBL/GenBank/DDBJ databases">
        <title>Genome assemblies of two species of porcelain crab, Petrolisthes cinctipes and Petrolisthes manimaculis (Anomura: Porcellanidae).</title>
        <authorList>
            <person name="Angst P."/>
        </authorList>
    </citation>
    <scope>NUCLEOTIDE SEQUENCE</scope>
    <source>
        <strain evidence="1">PB745_01</strain>
        <tissue evidence="1">Gill</tissue>
    </source>
</reference>
<name>A0AAE1K020_PETCI</name>
<gene>
    <name evidence="1" type="ORF">Pcinc_031953</name>
</gene>
<dbReference type="PANTHER" id="PTHR45913:SF5">
    <property type="entry name" value="GENERAL TRANSCRIPTION FACTOR II-I REPEAT DOMAIN-CONTAINING PROTEIN 2A-LIKE PROTEIN"/>
    <property type="match status" value="1"/>
</dbReference>
<comment type="caution">
    <text evidence="1">The sequence shown here is derived from an EMBL/GenBank/DDBJ whole genome shotgun (WGS) entry which is preliminary data.</text>
</comment>
<evidence type="ECO:0000313" key="1">
    <source>
        <dbReference type="EMBL" id="KAK3862161.1"/>
    </source>
</evidence>